<reference evidence="2" key="1">
    <citation type="journal article" date="2020" name="bioRxiv">
        <title>Whole genome comparisons of ergot fungi reveals the divergence and evolution of species within the genus Claviceps are the result of varying mechanisms driving genome evolution and host range expansion.</title>
        <authorList>
            <person name="Wyka S.A."/>
            <person name="Mondo S.J."/>
            <person name="Liu M."/>
            <person name="Dettman J."/>
            <person name="Nalam V."/>
            <person name="Broders K.D."/>
        </authorList>
    </citation>
    <scope>NUCLEOTIDE SEQUENCE</scope>
    <source>
        <strain evidence="2">CCC 489</strain>
    </source>
</reference>
<dbReference type="EMBL" id="SRPY01000254">
    <property type="protein sequence ID" value="KAG5926587.1"/>
    <property type="molecule type" value="Genomic_DNA"/>
</dbReference>
<evidence type="ECO:0000256" key="1">
    <source>
        <dbReference type="SAM" id="MobiDB-lite"/>
    </source>
</evidence>
<evidence type="ECO:0000313" key="2">
    <source>
        <dbReference type="EMBL" id="KAG5926587.1"/>
    </source>
</evidence>
<keyword evidence="3" id="KW-1185">Reference proteome</keyword>
<protein>
    <submittedName>
        <fullName evidence="2">Uncharacterized protein</fullName>
    </submittedName>
</protein>
<feature type="compositionally biased region" description="Polar residues" evidence="1">
    <location>
        <begin position="14"/>
        <end position="36"/>
    </location>
</feature>
<accession>A0A8K0J780</accession>
<dbReference type="AlphaFoldDB" id="A0A8K0J780"/>
<sequence length="514" mass="55601">MSGGNGRQTPGVPTGNNVAISASQKPGTPLRQSVSQTISDTTSIAAKKRRLLNQLDWTGVAVQKPLLINYPKPSKKLQESHASHNLRKIPSHGRNMTHLTSQPDNIRLRLSRLQHADSKLPAKSSSLSNLSSCSQSVRHKLCSDQSCSTNSSLPRVGTSPRTIIHPQPIRATTSSLFQRWSPSPEQLESLMGQKGSETTIEETDDLLTQSTRMYPTRCSSRLSHMSCEPASSPKRNKSHKRGDSRSETSCSPRIGRDPASPPPPSSCITSQRQRLPDLSHTLLRDTSSGPQLGSPVTGAGVCGGQTLAVARGLAIRQPPPATDIIGTMDSDASLSLSQELPADIDPQELLDFLQEFEQDRRRPKKAAKTGLGSQPSAAPRDKHMPRRRLSDGTKGHGHGKRAGGSTASDMAPPRPPSNQKYHPIQCVASPDDRLQQTPALSANDSILSLVVHPPDSPPAMPQSASSRYRPPELFIGRFASGLATNPRVGKKRRGRPARPDIRALPDYDDDPIDE</sequence>
<dbReference type="OrthoDB" id="5426563at2759"/>
<organism evidence="2 3">
    <name type="scientific">Claviceps africana</name>
    <dbReference type="NCBI Taxonomy" id="83212"/>
    <lineage>
        <taxon>Eukaryota</taxon>
        <taxon>Fungi</taxon>
        <taxon>Dikarya</taxon>
        <taxon>Ascomycota</taxon>
        <taxon>Pezizomycotina</taxon>
        <taxon>Sordariomycetes</taxon>
        <taxon>Hypocreomycetidae</taxon>
        <taxon>Hypocreales</taxon>
        <taxon>Clavicipitaceae</taxon>
        <taxon>Claviceps</taxon>
    </lineage>
</organism>
<feature type="region of interest" description="Disordered" evidence="1">
    <location>
        <begin position="1"/>
        <end position="36"/>
    </location>
</feature>
<comment type="caution">
    <text evidence="2">The sequence shown here is derived from an EMBL/GenBank/DDBJ whole genome shotgun (WGS) entry which is preliminary data.</text>
</comment>
<feature type="compositionally biased region" description="Polar residues" evidence="1">
    <location>
        <begin position="144"/>
        <end position="153"/>
    </location>
</feature>
<evidence type="ECO:0000313" key="3">
    <source>
        <dbReference type="Proteomes" id="UP000811619"/>
    </source>
</evidence>
<gene>
    <name evidence="2" type="ORF">E4U42_003152</name>
</gene>
<feature type="region of interest" description="Disordered" evidence="1">
    <location>
        <begin position="218"/>
        <end position="272"/>
    </location>
</feature>
<feature type="region of interest" description="Disordered" evidence="1">
    <location>
        <begin position="144"/>
        <end position="166"/>
    </location>
</feature>
<proteinExistence type="predicted"/>
<dbReference type="Proteomes" id="UP000811619">
    <property type="component" value="Unassembled WGS sequence"/>
</dbReference>
<feature type="region of interest" description="Disordered" evidence="1">
    <location>
        <begin position="484"/>
        <end position="514"/>
    </location>
</feature>
<feature type="region of interest" description="Disordered" evidence="1">
    <location>
        <begin position="359"/>
        <end position="424"/>
    </location>
</feature>
<name>A0A8K0J780_9HYPO</name>